<evidence type="ECO:0000259" key="11">
    <source>
        <dbReference type="PROSITE" id="PS50157"/>
    </source>
</evidence>
<evidence type="ECO:0000256" key="5">
    <source>
        <dbReference type="ARBA" id="ARBA00022853"/>
    </source>
</evidence>
<feature type="domain" description="C2H2-type" evidence="11">
    <location>
        <begin position="258"/>
        <end position="282"/>
    </location>
</feature>
<keyword evidence="6" id="KW-0805">Transcription regulation</keyword>
<feature type="compositionally biased region" description="Acidic residues" evidence="10">
    <location>
        <begin position="150"/>
        <end position="185"/>
    </location>
</feature>
<dbReference type="InterPro" id="IPR013087">
    <property type="entry name" value="Znf_C2H2_type"/>
</dbReference>
<evidence type="ECO:0000313" key="12">
    <source>
        <dbReference type="EMBL" id="KAC9183975.1"/>
    </source>
</evidence>
<dbReference type="GO" id="GO:0008270">
    <property type="term" value="F:zinc ion binding"/>
    <property type="evidence" value="ECO:0007669"/>
    <property type="project" value="UniProtKB-KW"/>
</dbReference>
<evidence type="ECO:0000256" key="2">
    <source>
        <dbReference type="ARBA" id="ARBA00006673"/>
    </source>
</evidence>
<dbReference type="GO" id="GO:0005730">
    <property type="term" value="C:nucleolus"/>
    <property type="evidence" value="ECO:0007669"/>
    <property type="project" value="UniProtKB-SubCell"/>
</dbReference>
<reference evidence="12 13" key="1">
    <citation type="submission" date="2019-05" db="EMBL/GenBank/DDBJ databases">
        <title>Mikania micrantha, genome provides insights into the molecular mechanism of rapid growth.</title>
        <authorList>
            <person name="Liu B."/>
        </authorList>
    </citation>
    <scope>NUCLEOTIDE SEQUENCE [LARGE SCALE GENOMIC DNA]</scope>
    <source>
        <strain evidence="12">NLD-2019</strain>
        <tissue evidence="12">Leaf</tissue>
    </source>
</reference>
<keyword evidence="5" id="KW-0156">Chromatin regulator</keyword>
<evidence type="ECO:0000256" key="6">
    <source>
        <dbReference type="ARBA" id="ARBA00023015"/>
    </source>
</evidence>
<evidence type="ECO:0000256" key="10">
    <source>
        <dbReference type="SAM" id="MobiDB-lite"/>
    </source>
</evidence>
<proteinExistence type="inferred from homology"/>
<evidence type="ECO:0000256" key="1">
    <source>
        <dbReference type="ARBA" id="ARBA00004604"/>
    </source>
</evidence>
<feature type="compositionally biased region" description="Basic and acidic residues" evidence="10">
    <location>
        <begin position="136"/>
        <end position="149"/>
    </location>
</feature>
<dbReference type="GO" id="GO:0006325">
    <property type="term" value="P:chromatin organization"/>
    <property type="evidence" value="ECO:0007669"/>
    <property type="project" value="UniProtKB-KW"/>
</dbReference>
<name>A0A5N6L768_9ASTR</name>
<dbReference type="GO" id="GO:0016787">
    <property type="term" value="F:hydrolase activity"/>
    <property type="evidence" value="ECO:0007669"/>
    <property type="project" value="UniProtKB-KW"/>
</dbReference>
<keyword evidence="13" id="KW-1185">Reference proteome</keyword>
<dbReference type="PROSITE" id="PS50157">
    <property type="entry name" value="ZINC_FINGER_C2H2_2"/>
    <property type="match status" value="1"/>
</dbReference>
<organism evidence="12 13">
    <name type="scientific">Mikania micrantha</name>
    <name type="common">bitter vine</name>
    <dbReference type="NCBI Taxonomy" id="192012"/>
    <lineage>
        <taxon>Eukaryota</taxon>
        <taxon>Viridiplantae</taxon>
        <taxon>Streptophyta</taxon>
        <taxon>Embryophyta</taxon>
        <taxon>Tracheophyta</taxon>
        <taxon>Spermatophyta</taxon>
        <taxon>Magnoliopsida</taxon>
        <taxon>eudicotyledons</taxon>
        <taxon>Gunneridae</taxon>
        <taxon>Pentapetalae</taxon>
        <taxon>asterids</taxon>
        <taxon>campanulids</taxon>
        <taxon>Asterales</taxon>
        <taxon>Asteraceae</taxon>
        <taxon>Asteroideae</taxon>
        <taxon>Heliantheae alliance</taxon>
        <taxon>Eupatorieae</taxon>
        <taxon>Mikania</taxon>
    </lineage>
</organism>
<evidence type="ECO:0000256" key="7">
    <source>
        <dbReference type="ARBA" id="ARBA00023163"/>
    </source>
</evidence>
<evidence type="ECO:0000256" key="8">
    <source>
        <dbReference type="ARBA" id="ARBA00023242"/>
    </source>
</evidence>
<keyword evidence="9" id="KW-0862">Zinc</keyword>
<keyword evidence="7" id="KW-0804">Transcription</keyword>
<evidence type="ECO:0000256" key="3">
    <source>
        <dbReference type="ARBA" id="ARBA00022491"/>
    </source>
</evidence>
<keyword evidence="8" id="KW-0539">Nucleus</keyword>
<keyword evidence="3" id="KW-0678">Repressor</keyword>
<evidence type="ECO:0000256" key="9">
    <source>
        <dbReference type="PROSITE-ProRule" id="PRU00042"/>
    </source>
</evidence>
<comment type="similarity">
    <text evidence="2">Belongs to the histone deacetylase HD2 family.</text>
</comment>
<dbReference type="Proteomes" id="UP000326396">
    <property type="component" value="Unassembled WGS sequence"/>
</dbReference>
<protein>
    <recommendedName>
        <fullName evidence="11">C2H2-type domain-containing protein</fullName>
    </recommendedName>
</protein>
<keyword evidence="9" id="KW-0479">Metal-binding</keyword>
<evidence type="ECO:0000313" key="13">
    <source>
        <dbReference type="Proteomes" id="UP000326396"/>
    </source>
</evidence>
<feature type="region of interest" description="Disordered" evidence="10">
    <location>
        <begin position="130"/>
        <end position="282"/>
    </location>
</feature>
<dbReference type="FunFam" id="2.60.120.340:FF:000004">
    <property type="entry name" value="Histone deacetylase HDT1"/>
    <property type="match status" value="1"/>
</dbReference>
<comment type="subcellular location">
    <subcellularLocation>
        <location evidence="1">Nucleus</location>
        <location evidence="1">Nucleolus</location>
    </subcellularLocation>
</comment>
<keyword evidence="9" id="KW-0863">Zinc-finger</keyword>
<dbReference type="AlphaFoldDB" id="A0A5N6L768"/>
<sequence>MEFWGLEVKSGHKIDVLLDKDKVLHLSQACLGEIKNNKSNESVCLYINIDEKNLVLGTLNSERLPQQLFDLVIDKDFQLSHNWKNGSVYFYGYMADQPAEYPLFKDMHIFFIFIEDNQVAVKKEDNSLAAKKKEGKQKVKIVEPEKDIKADEDDSDSDASDSMSEDSDSDEDSSDSEEGSDEEEETPKKPPSGKKRPNESALKTPVSDKKAKFTTPQKTDGKKAGGHVATPHPSKPNKQVKSENKSNQKSSASTEGAFSCKPCNRTFKSDGALQSHNQAKHK</sequence>
<dbReference type="OrthoDB" id="2019803at2759"/>
<gene>
    <name evidence="12" type="ORF">E3N88_46215</name>
</gene>
<dbReference type="PROSITE" id="PS00028">
    <property type="entry name" value="ZINC_FINGER_C2H2_1"/>
    <property type="match status" value="1"/>
</dbReference>
<comment type="caution">
    <text evidence="12">The sequence shown here is derived from an EMBL/GenBank/DDBJ whole genome shotgun (WGS) entry which is preliminary data.</text>
</comment>
<keyword evidence="4" id="KW-0378">Hydrolase</keyword>
<dbReference type="Pfam" id="PF17800">
    <property type="entry name" value="NPL"/>
    <property type="match status" value="1"/>
</dbReference>
<dbReference type="Pfam" id="PF12874">
    <property type="entry name" value="zf-met"/>
    <property type="match status" value="1"/>
</dbReference>
<dbReference type="EMBL" id="SZYD01002736">
    <property type="protein sequence ID" value="KAC9183975.1"/>
    <property type="molecule type" value="Genomic_DNA"/>
</dbReference>
<accession>A0A5N6L768</accession>
<evidence type="ECO:0000256" key="4">
    <source>
        <dbReference type="ARBA" id="ARBA00022801"/>
    </source>
</evidence>
<feature type="compositionally biased region" description="Polar residues" evidence="10">
    <location>
        <begin position="272"/>
        <end position="282"/>
    </location>
</feature>
<feature type="compositionally biased region" description="Polar residues" evidence="10">
    <location>
        <begin position="247"/>
        <end position="256"/>
    </location>
</feature>
<dbReference type="Gene3D" id="2.60.120.340">
    <property type="entry name" value="Nucleoplasmin core domain"/>
    <property type="match status" value="1"/>
</dbReference>
<dbReference type="InterPro" id="IPR041232">
    <property type="entry name" value="NPL"/>
</dbReference>